<sequence>FQQVKILIYCKHQGHKVHTCSAKRKDDEYRKRKAVEAANKNKTKTTQGNDTHVPKTAIKNSSGSTKNARRPMVYKPVPHQNQTSKEPQKGIDSMLPSPQLYGSVAVPTPSVAPKVYQDNQCKDANNKQGIDSMLPTPQPHGSVMSPFLVFPLNYFITSKPRMPTISKVLIQCSINPTPLIIVLFYLDLSSEKSGGVKGFTSSNMDDPRIDLRAPATTTYQAPMIQG</sequence>
<feature type="region of interest" description="Disordered" evidence="1">
    <location>
        <begin position="33"/>
        <end position="70"/>
    </location>
</feature>
<evidence type="ECO:0000313" key="3">
    <source>
        <dbReference type="Proteomes" id="UP000824120"/>
    </source>
</evidence>
<evidence type="ECO:0000313" key="2">
    <source>
        <dbReference type="EMBL" id="KAG5585230.1"/>
    </source>
</evidence>
<name>A0A9J5XDD4_SOLCO</name>
<accession>A0A9J5XDD4</accession>
<gene>
    <name evidence="2" type="ORF">H5410_045664</name>
</gene>
<keyword evidence="3" id="KW-1185">Reference proteome</keyword>
<organism evidence="2 3">
    <name type="scientific">Solanum commersonii</name>
    <name type="common">Commerson's wild potato</name>
    <name type="synonym">Commerson's nightshade</name>
    <dbReference type="NCBI Taxonomy" id="4109"/>
    <lineage>
        <taxon>Eukaryota</taxon>
        <taxon>Viridiplantae</taxon>
        <taxon>Streptophyta</taxon>
        <taxon>Embryophyta</taxon>
        <taxon>Tracheophyta</taxon>
        <taxon>Spermatophyta</taxon>
        <taxon>Magnoliopsida</taxon>
        <taxon>eudicotyledons</taxon>
        <taxon>Gunneridae</taxon>
        <taxon>Pentapetalae</taxon>
        <taxon>asterids</taxon>
        <taxon>lamiids</taxon>
        <taxon>Solanales</taxon>
        <taxon>Solanaceae</taxon>
        <taxon>Solanoideae</taxon>
        <taxon>Solaneae</taxon>
        <taxon>Solanum</taxon>
    </lineage>
</organism>
<proteinExistence type="predicted"/>
<feature type="non-terminal residue" evidence="2">
    <location>
        <position position="226"/>
    </location>
</feature>
<evidence type="ECO:0000256" key="1">
    <source>
        <dbReference type="SAM" id="MobiDB-lite"/>
    </source>
</evidence>
<comment type="caution">
    <text evidence="2">The sequence shown here is derived from an EMBL/GenBank/DDBJ whole genome shotgun (WGS) entry which is preliminary data.</text>
</comment>
<dbReference type="EMBL" id="JACXVP010000009">
    <property type="protein sequence ID" value="KAG5585230.1"/>
    <property type="molecule type" value="Genomic_DNA"/>
</dbReference>
<protein>
    <submittedName>
        <fullName evidence="2">Uncharacterized protein</fullName>
    </submittedName>
</protein>
<reference evidence="2 3" key="1">
    <citation type="submission" date="2020-09" db="EMBL/GenBank/DDBJ databases">
        <title>De no assembly of potato wild relative species, Solanum commersonii.</title>
        <authorList>
            <person name="Cho K."/>
        </authorList>
    </citation>
    <scope>NUCLEOTIDE SEQUENCE [LARGE SCALE GENOMIC DNA]</scope>
    <source>
        <strain evidence="2">LZ3.2</strain>
        <tissue evidence="2">Leaf</tissue>
    </source>
</reference>
<dbReference type="Proteomes" id="UP000824120">
    <property type="component" value="Chromosome 9"/>
</dbReference>
<dbReference type="AlphaFoldDB" id="A0A9J5XDD4"/>